<dbReference type="AlphaFoldDB" id="A0AAV7EWD3"/>
<dbReference type="InterPro" id="IPR036322">
    <property type="entry name" value="WD40_repeat_dom_sf"/>
</dbReference>
<gene>
    <name evidence="3" type="ORF">H6P81_004855</name>
</gene>
<dbReference type="Proteomes" id="UP000825729">
    <property type="component" value="Unassembled WGS sequence"/>
</dbReference>
<accession>A0AAV7EWD3</accession>
<dbReference type="Pfam" id="PF06337">
    <property type="entry name" value="DUSP"/>
    <property type="match status" value="1"/>
</dbReference>
<dbReference type="GO" id="GO:0006384">
    <property type="term" value="P:transcription initiation at RNA polymerase III promoter"/>
    <property type="evidence" value="ECO:0007669"/>
    <property type="project" value="InterPro"/>
</dbReference>
<sequence>MAIVCADIPISVEEDQLQDIRKEERETIEQLSQTTEREGHVYYLLSCRWWRDWERYVGLAENAHPVHKKFSHPQHLNAEIAYSPRPGPIDNSGLAMSQKDDKDGEQDPCKPLTEGVDYILVSQEVWEKLFEWYNGGPAIPRKRTMNLNFQTATLVASPSYPNSVVWSEENLVAVASGRLITIMNPSSLLGPRGLIKISKSSILHLGLVEKEDLLAPCLLPTSISREENQPSARSISWSHPGLASNSGCLLAVCATDGSVKLYRQPFCEFSSEWVEVADITALLYDYYSSINFSEHCSSSSCYHKEQMTGDYFTEPGSAGGSRNSELSVMPEETSEEAASPMILSKRKRGQVSEHGKMGKPLSAGKKGHLSGMGHSTKSLSVFTDETYFPCSVVRQGSLVEVFKDDGSRRFWVSGKIKCIEGAKAQVLFPEMAEDGVHVEWLDLNLGLAESKDSSVFNGVAVQCDPVLPTIRPAMDIGNLPHEIMRPDCHGVQEVLKIGVAVEARQKNRWIEGVLRGFNRRGLLVKLPGQTRCITVDPTLVRLAPVWKDDKQSWHTTPVKIAATILETSGAAFVKSKMACVTNLDPSFENSNCIGKQVGEDDVLPVTAKEYAFRLAMLQSVIVAWSPILGPSPDSPSNCCAVLAVGGKSGKISFWRVLEPQYYTIECGKGSVDVMLTGLLQAHNSWITALSWGLYDHDAANRKFVLATGGCDGSVKIWHGDVHVLLKSSLANGASFSLLKEVSISPCAPVSTMSIVVPPWKDKIFLAVGRGSGYLEVSSYDISGGKFKDIQSLFAHDQAITGLAWAVDGCCLYSCGQDNCVWRWVVNDAILREASFSSGCHNNKGPNFPLAFDACFGLALSPGNLVVAVVRSCDVDLLNPMYQARAQKAAVEFFWTGGQYLQVSLGNNPNYHIHVGFPSQRELSCWECNILRSLKQLEDMSKLLALWDVIAALTAFSRFAPDFVEHVPLKWLSHFVWHSELSVENILLHVQALLSKSRMRHMHLLNIICRRVMLNKVVFDFNELWSALLSCSERELRGRLVAYTFSTVSSHVSSTAADPPSETQWFPVGVSQMEQWVATGQDLGQEQNELLTTVLRQHRERTRTISDHITEEKCSFCCAIVPFESPEFAFCKGKKCNGGRDSCHKLNRCAVSMQICPLRPLWFCMCCERWISKLAPQGFFSSSVYPLDFNFRTDLSYLKQARPFCPFCGILLRRFLPDFLLSPDPV</sequence>
<name>A0AAV7EWD3_ARIFI</name>
<proteinExistence type="predicted"/>
<evidence type="ECO:0000313" key="4">
    <source>
        <dbReference type="Proteomes" id="UP000825729"/>
    </source>
</evidence>
<dbReference type="EMBL" id="JAINDJ010000003">
    <property type="protein sequence ID" value="KAG9451951.1"/>
    <property type="molecule type" value="Genomic_DNA"/>
</dbReference>
<keyword evidence="4" id="KW-1185">Reference proteome</keyword>
<dbReference type="Pfam" id="PF00400">
    <property type="entry name" value="WD40"/>
    <property type="match status" value="2"/>
</dbReference>
<dbReference type="GO" id="GO:0000127">
    <property type="term" value="C:transcription factor TFIIIC complex"/>
    <property type="evidence" value="ECO:0007669"/>
    <property type="project" value="InterPro"/>
</dbReference>
<dbReference type="PANTHER" id="PTHR15496">
    <property type="entry name" value="GENERAL TRANSCRIPTION FACTOR 3C POLYPEPTIDE 4 FAMILY"/>
    <property type="match status" value="1"/>
</dbReference>
<organism evidence="3 4">
    <name type="scientific">Aristolochia fimbriata</name>
    <name type="common">White veined hardy Dutchman's pipe vine</name>
    <dbReference type="NCBI Taxonomy" id="158543"/>
    <lineage>
        <taxon>Eukaryota</taxon>
        <taxon>Viridiplantae</taxon>
        <taxon>Streptophyta</taxon>
        <taxon>Embryophyta</taxon>
        <taxon>Tracheophyta</taxon>
        <taxon>Spermatophyta</taxon>
        <taxon>Magnoliopsida</taxon>
        <taxon>Magnoliidae</taxon>
        <taxon>Piperales</taxon>
        <taxon>Aristolochiaceae</taxon>
        <taxon>Aristolochia</taxon>
    </lineage>
</organism>
<dbReference type="PANTHER" id="PTHR15496:SF2">
    <property type="entry name" value="GENERAL TRANSCRIPTION FACTOR 3C POLYPEPTIDE 4"/>
    <property type="match status" value="1"/>
</dbReference>
<dbReference type="SUPFAM" id="SSF143791">
    <property type="entry name" value="DUSP-like"/>
    <property type="match status" value="1"/>
</dbReference>
<feature type="domain" description="DUSP" evidence="2">
    <location>
        <begin position="19"/>
        <end position="144"/>
    </location>
</feature>
<dbReference type="InterPro" id="IPR024761">
    <property type="entry name" value="TFIIIC_delta_N"/>
</dbReference>
<feature type="region of interest" description="Disordered" evidence="1">
    <location>
        <begin position="312"/>
        <end position="371"/>
    </location>
</feature>
<dbReference type="Pfam" id="PF12657">
    <property type="entry name" value="TFIIIC_delta"/>
    <property type="match status" value="1"/>
</dbReference>
<dbReference type="Gene3D" id="3.30.2230.10">
    <property type="entry name" value="DUSP-like"/>
    <property type="match status" value="1"/>
</dbReference>
<dbReference type="SMART" id="SM00695">
    <property type="entry name" value="DUSP"/>
    <property type="match status" value="1"/>
</dbReference>
<dbReference type="InterPro" id="IPR001680">
    <property type="entry name" value="WD40_rpt"/>
</dbReference>
<dbReference type="InterPro" id="IPR015943">
    <property type="entry name" value="WD40/YVTN_repeat-like_dom_sf"/>
</dbReference>
<dbReference type="GO" id="GO:0004843">
    <property type="term" value="F:cysteine-type deubiquitinase activity"/>
    <property type="evidence" value="ECO:0007669"/>
    <property type="project" value="InterPro"/>
</dbReference>
<feature type="compositionally biased region" description="Basic and acidic residues" evidence="1">
    <location>
        <begin position="98"/>
        <end position="108"/>
    </location>
</feature>
<dbReference type="GO" id="GO:0004402">
    <property type="term" value="F:histone acetyltransferase activity"/>
    <property type="evidence" value="ECO:0007669"/>
    <property type="project" value="InterPro"/>
</dbReference>
<protein>
    <recommendedName>
        <fullName evidence="2">DUSP domain-containing protein</fullName>
    </recommendedName>
</protein>
<feature type="region of interest" description="Disordered" evidence="1">
    <location>
        <begin position="81"/>
        <end position="111"/>
    </location>
</feature>
<reference evidence="3 4" key="1">
    <citation type="submission" date="2021-07" db="EMBL/GenBank/DDBJ databases">
        <title>The Aristolochia fimbriata genome: insights into angiosperm evolution, floral development and chemical biosynthesis.</title>
        <authorList>
            <person name="Jiao Y."/>
        </authorList>
    </citation>
    <scope>NUCLEOTIDE SEQUENCE [LARGE SCALE GENOMIC DNA]</scope>
    <source>
        <strain evidence="3">IBCAS-2021</strain>
        <tissue evidence="3">Leaf</tissue>
    </source>
</reference>
<dbReference type="PROSITE" id="PS51283">
    <property type="entry name" value="DUSP"/>
    <property type="match status" value="1"/>
</dbReference>
<dbReference type="InterPro" id="IPR044230">
    <property type="entry name" value="GTF3C4"/>
</dbReference>
<dbReference type="InterPro" id="IPR006615">
    <property type="entry name" value="Pept_C19_DUSP"/>
</dbReference>
<dbReference type="SMART" id="SM00320">
    <property type="entry name" value="WD40"/>
    <property type="match status" value="4"/>
</dbReference>
<dbReference type="InterPro" id="IPR035927">
    <property type="entry name" value="DUSP-like_sf"/>
</dbReference>
<evidence type="ECO:0000259" key="2">
    <source>
        <dbReference type="PROSITE" id="PS51283"/>
    </source>
</evidence>
<dbReference type="SUPFAM" id="SSF50978">
    <property type="entry name" value="WD40 repeat-like"/>
    <property type="match status" value="1"/>
</dbReference>
<dbReference type="Gene3D" id="2.130.10.10">
    <property type="entry name" value="YVTN repeat-like/Quinoprotein amine dehydrogenase"/>
    <property type="match status" value="2"/>
</dbReference>
<evidence type="ECO:0000313" key="3">
    <source>
        <dbReference type="EMBL" id="KAG9451951.1"/>
    </source>
</evidence>
<evidence type="ECO:0000256" key="1">
    <source>
        <dbReference type="SAM" id="MobiDB-lite"/>
    </source>
</evidence>
<comment type="caution">
    <text evidence="3">The sequence shown here is derived from an EMBL/GenBank/DDBJ whole genome shotgun (WGS) entry which is preliminary data.</text>
</comment>